<dbReference type="Pfam" id="PF00501">
    <property type="entry name" value="AMP-binding"/>
    <property type="match status" value="1"/>
</dbReference>
<dbReference type="AlphaFoldDB" id="A0A6A2WAC2"/>
<feature type="domain" description="AMP-dependent synthetase/ligase" evidence="3">
    <location>
        <begin position="77"/>
        <end position="159"/>
    </location>
</feature>
<evidence type="ECO:0000256" key="1">
    <source>
        <dbReference type="ARBA" id="ARBA00006432"/>
    </source>
</evidence>
<evidence type="ECO:0000259" key="3">
    <source>
        <dbReference type="Pfam" id="PF00501"/>
    </source>
</evidence>
<dbReference type="InterPro" id="IPR025110">
    <property type="entry name" value="AMP-bd_C"/>
</dbReference>
<proteinExistence type="inferred from homology"/>
<evidence type="ECO:0000313" key="6">
    <source>
        <dbReference type="Proteomes" id="UP000436088"/>
    </source>
</evidence>
<name>A0A6A2WAC2_HIBSY</name>
<organism evidence="5 6">
    <name type="scientific">Hibiscus syriacus</name>
    <name type="common">Rose of Sharon</name>
    <dbReference type="NCBI Taxonomy" id="106335"/>
    <lineage>
        <taxon>Eukaryota</taxon>
        <taxon>Viridiplantae</taxon>
        <taxon>Streptophyta</taxon>
        <taxon>Embryophyta</taxon>
        <taxon>Tracheophyta</taxon>
        <taxon>Spermatophyta</taxon>
        <taxon>Magnoliopsida</taxon>
        <taxon>eudicotyledons</taxon>
        <taxon>Gunneridae</taxon>
        <taxon>Pentapetalae</taxon>
        <taxon>rosids</taxon>
        <taxon>malvids</taxon>
        <taxon>Malvales</taxon>
        <taxon>Malvaceae</taxon>
        <taxon>Malvoideae</taxon>
        <taxon>Hibiscus</taxon>
    </lineage>
</organism>
<reference evidence="5" key="1">
    <citation type="submission" date="2019-09" db="EMBL/GenBank/DDBJ databases">
        <title>Draft genome information of white flower Hibiscus syriacus.</title>
        <authorList>
            <person name="Kim Y.-M."/>
        </authorList>
    </citation>
    <scope>NUCLEOTIDE SEQUENCE [LARGE SCALE GENOMIC DNA]</scope>
    <source>
        <strain evidence="5">YM2019G1</strain>
    </source>
</reference>
<keyword evidence="2" id="KW-0436">Ligase</keyword>
<dbReference type="EMBL" id="VEPZ02001782">
    <property type="protein sequence ID" value="KAE8655003.1"/>
    <property type="molecule type" value="Genomic_DNA"/>
</dbReference>
<keyword evidence="6" id="KW-1185">Reference proteome</keyword>
<dbReference type="Gene3D" id="3.40.50.980">
    <property type="match status" value="1"/>
</dbReference>
<accession>A0A6A2WAC2</accession>
<gene>
    <name evidence="5" type="ORF">F3Y22_tig00117034pilonHSYRG00443</name>
</gene>
<comment type="caution">
    <text evidence="5">The sequence shown here is derived from an EMBL/GenBank/DDBJ whole genome shotgun (WGS) entry which is preliminary data.</text>
</comment>
<dbReference type="GO" id="GO:0016874">
    <property type="term" value="F:ligase activity"/>
    <property type="evidence" value="ECO:0007669"/>
    <property type="project" value="UniProtKB-KW"/>
</dbReference>
<comment type="similarity">
    <text evidence="1">Belongs to the ATP-dependent AMP-binding enzyme family.</text>
</comment>
<evidence type="ECO:0000256" key="2">
    <source>
        <dbReference type="ARBA" id="ARBA00022598"/>
    </source>
</evidence>
<dbReference type="Gene3D" id="3.40.50.12780">
    <property type="entry name" value="N-terminal domain of ligase-like"/>
    <property type="match status" value="1"/>
</dbReference>
<dbReference type="InterPro" id="IPR042099">
    <property type="entry name" value="ANL_N_sf"/>
</dbReference>
<evidence type="ECO:0000313" key="5">
    <source>
        <dbReference type="EMBL" id="KAE8655003.1"/>
    </source>
</evidence>
<sequence length="286" mass="32399">MRCRRLASSPIPLNIHKNDVPYMRCILLFLWLEWCSTVNTLNARLDAKNIATLLRHFESKVIVIYDIDSPTGVRLVKPVYLWSLPMFHSDMWIFTWGVATRGGTNVCMNNNTTYDIYRSITSHKVTHMCCIPIIFNILLEAKPHEPSEVTSQVQVLTGGNFKARKGIIILTLTDFDVKNIEIMESVPHYCKTMGEIVLHGSSIMKRYLKDPEATSNAFKKGWFITGDMGVIHTDGYLEINDKSKDVIISGGENISSDELESVLYRHPRVLEAAVVAMPHPRCGESL</sequence>
<protein>
    <submittedName>
        <fullName evidence="5">Butyrate--CoA ligase AAE11, peroxisomal-like</fullName>
    </submittedName>
</protein>
<feature type="domain" description="AMP-binding enzyme C-terminal" evidence="4">
    <location>
        <begin position="258"/>
        <end position="285"/>
    </location>
</feature>
<evidence type="ECO:0000259" key="4">
    <source>
        <dbReference type="Pfam" id="PF13193"/>
    </source>
</evidence>
<dbReference type="PANTHER" id="PTHR43859">
    <property type="entry name" value="ACYL-ACTIVATING ENZYME"/>
    <property type="match status" value="1"/>
</dbReference>
<dbReference type="SUPFAM" id="SSF56801">
    <property type="entry name" value="Acetyl-CoA synthetase-like"/>
    <property type="match status" value="1"/>
</dbReference>
<dbReference type="PANTHER" id="PTHR43859:SF2">
    <property type="entry name" value="BUTYRATE--COA LIGASE AAE11, PEROXISOMAL"/>
    <property type="match status" value="1"/>
</dbReference>
<dbReference type="Gene3D" id="3.30.300.30">
    <property type="match status" value="1"/>
</dbReference>
<dbReference type="InterPro" id="IPR045851">
    <property type="entry name" value="AMP-bd_C_sf"/>
</dbReference>
<dbReference type="InterPro" id="IPR000873">
    <property type="entry name" value="AMP-dep_synth/lig_dom"/>
</dbReference>
<dbReference type="Pfam" id="PF13193">
    <property type="entry name" value="AMP-binding_C"/>
    <property type="match status" value="1"/>
</dbReference>
<dbReference type="Proteomes" id="UP000436088">
    <property type="component" value="Unassembled WGS sequence"/>
</dbReference>